<evidence type="ECO:0000313" key="3">
    <source>
        <dbReference type="EMBL" id="VDL77654.1"/>
    </source>
</evidence>
<keyword evidence="1" id="KW-0732">Signal</keyword>
<feature type="signal peptide" evidence="1">
    <location>
        <begin position="1"/>
        <end position="22"/>
    </location>
</feature>
<dbReference type="OMA" id="WYLWRSE"/>
<dbReference type="AlphaFoldDB" id="A0A0N4YC19"/>
<dbReference type="Pfam" id="PF25096">
    <property type="entry name" value="DUF7808"/>
    <property type="match status" value="1"/>
</dbReference>
<proteinExistence type="predicted"/>
<gene>
    <name evidence="3" type="ORF">NBR_LOCUS14065</name>
</gene>
<accession>A0A0N4YC19</accession>
<name>A0A0N4YC19_NIPBR</name>
<dbReference type="PANTHER" id="PTHR34493:SF1">
    <property type="entry name" value="SECRETED PROTEIN"/>
    <property type="match status" value="1"/>
</dbReference>
<keyword evidence="4" id="KW-1185">Reference proteome</keyword>
<evidence type="ECO:0000259" key="2">
    <source>
        <dbReference type="Pfam" id="PF25096"/>
    </source>
</evidence>
<feature type="domain" description="DUF7808" evidence="2">
    <location>
        <begin position="32"/>
        <end position="117"/>
    </location>
</feature>
<dbReference type="WBParaSite" id="NBR_0001406401-mRNA-1">
    <property type="protein sequence ID" value="NBR_0001406401-mRNA-1"/>
    <property type="gene ID" value="NBR_0001406401"/>
</dbReference>
<dbReference type="InterPro" id="IPR056710">
    <property type="entry name" value="DUF7808"/>
</dbReference>
<dbReference type="Proteomes" id="UP000271162">
    <property type="component" value="Unassembled WGS sequence"/>
</dbReference>
<evidence type="ECO:0000256" key="1">
    <source>
        <dbReference type="SAM" id="SignalP"/>
    </source>
</evidence>
<sequence length="121" mass="14405">MTIQSALTLFEMIALSLYTVLQTSDKRFACGTQENVTRVYCGLNCPESDETTIVTKTPRWNHICSMFYTYNLERRRKDWYLWRSEACLNETITFEVSCGTHRDPRIFYLNNERLFEYEDAE</sequence>
<dbReference type="PANTHER" id="PTHR34493">
    <property type="entry name" value="PROTEIN CBG13422-RELATED"/>
    <property type="match status" value="1"/>
</dbReference>
<reference evidence="5" key="1">
    <citation type="submission" date="2017-02" db="UniProtKB">
        <authorList>
            <consortium name="WormBaseParasite"/>
        </authorList>
    </citation>
    <scope>IDENTIFICATION</scope>
</reference>
<feature type="chain" id="PRO_5043125501" description="DUF7808 domain-containing protein" evidence="1">
    <location>
        <begin position="23"/>
        <end position="121"/>
    </location>
</feature>
<protein>
    <recommendedName>
        <fullName evidence="2">DUF7808 domain-containing protein</fullName>
    </recommendedName>
</protein>
<evidence type="ECO:0000313" key="5">
    <source>
        <dbReference type="WBParaSite" id="NBR_0001406401-mRNA-1"/>
    </source>
</evidence>
<reference evidence="3 4" key="2">
    <citation type="submission" date="2018-11" db="EMBL/GenBank/DDBJ databases">
        <authorList>
            <consortium name="Pathogen Informatics"/>
        </authorList>
    </citation>
    <scope>NUCLEOTIDE SEQUENCE [LARGE SCALE GENOMIC DNA]</scope>
</reference>
<dbReference type="EMBL" id="UYSL01021233">
    <property type="protein sequence ID" value="VDL77654.1"/>
    <property type="molecule type" value="Genomic_DNA"/>
</dbReference>
<organism evidence="5">
    <name type="scientific">Nippostrongylus brasiliensis</name>
    <name type="common">Rat hookworm</name>
    <dbReference type="NCBI Taxonomy" id="27835"/>
    <lineage>
        <taxon>Eukaryota</taxon>
        <taxon>Metazoa</taxon>
        <taxon>Ecdysozoa</taxon>
        <taxon>Nematoda</taxon>
        <taxon>Chromadorea</taxon>
        <taxon>Rhabditida</taxon>
        <taxon>Rhabditina</taxon>
        <taxon>Rhabditomorpha</taxon>
        <taxon>Strongyloidea</taxon>
        <taxon>Heligmosomidae</taxon>
        <taxon>Nippostrongylus</taxon>
    </lineage>
</organism>
<evidence type="ECO:0000313" key="4">
    <source>
        <dbReference type="Proteomes" id="UP000271162"/>
    </source>
</evidence>